<dbReference type="Proteomes" id="UP000325902">
    <property type="component" value="Unassembled WGS sequence"/>
</dbReference>
<sequence length="159" mass="18832">MRSNAEGKSGSSSLRLPLAIHELLESVLRSCLRLGVFHYPKMLEQYNHIDFAFLTWVRVEEVKRFALLLFRVWRLCYGIPLKGDPGVDYCPHFTLSDLRFPLPESKYLWEAEAIRELVSRRDKELRERSDVREEEQFWISNLGIDDLQSSKNWQDLLME</sequence>
<accession>A0A5N5DJL1</accession>
<protein>
    <submittedName>
        <fullName evidence="1">Uncharacterized protein</fullName>
    </submittedName>
</protein>
<dbReference type="EMBL" id="VCHE01000019">
    <property type="protein sequence ID" value="KAB2577084.1"/>
    <property type="molecule type" value="Genomic_DNA"/>
</dbReference>
<dbReference type="AlphaFoldDB" id="A0A5N5DJL1"/>
<proteinExistence type="predicted"/>
<name>A0A5N5DJL1_9PEZI</name>
<organism evidence="1 2">
    <name type="scientific">Lasiodiplodia theobromae</name>
    <dbReference type="NCBI Taxonomy" id="45133"/>
    <lineage>
        <taxon>Eukaryota</taxon>
        <taxon>Fungi</taxon>
        <taxon>Dikarya</taxon>
        <taxon>Ascomycota</taxon>
        <taxon>Pezizomycotina</taxon>
        <taxon>Dothideomycetes</taxon>
        <taxon>Dothideomycetes incertae sedis</taxon>
        <taxon>Botryosphaeriales</taxon>
        <taxon>Botryosphaeriaceae</taxon>
        <taxon>Lasiodiplodia</taxon>
    </lineage>
</organism>
<evidence type="ECO:0000313" key="1">
    <source>
        <dbReference type="EMBL" id="KAB2577084.1"/>
    </source>
</evidence>
<reference evidence="1 2" key="1">
    <citation type="journal article" date="2019" name="Sci. Rep.">
        <title>A multi-omics analysis of the grapevine pathogen Lasiodiplodia theobromae reveals that temperature affects the expression of virulence- and pathogenicity-related genes.</title>
        <authorList>
            <person name="Felix C."/>
            <person name="Meneses R."/>
            <person name="Goncalves M.F.M."/>
            <person name="Tilleman L."/>
            <person name="Duarte A.S."/>
            <person name="Jorrin-Novo J.V."/>
            <person name="Van de Peer Y."/>
            <person name="Deforce D."/>
            <person name="Van Nieuwerburgh F."/>
            <person name="Esteves A.C."/>
            <person name="Alves A."/>
        </authorList>
    </citation>
    <scope>NUCLEOTIDE SEQUENCE [LARGE SCALE GENOMIC DNA]</scope>
    <source>
        <strain evidence="1 2">LA-SOL3</strain>
    </source>
</reference>
<evidence type="ECO:0000313" key="2">
    <source>
        <dbReference type="Proteomes" id="UP000325902"/>
    </source>
</evidence>
<comment type="caution">
    <text evidence="1">The sequence shown here is derived from an EMBL/GenBank/DDBJ whole genome shotgun (WGS) entry which is preliminary data.</text>
</comment>
<keyword evidence="2" id="KW-1185">Reference proteome</keyword>
<gene>
    <name evidence="1" type="ORF">DBV05_g4204</name>
</gene>
<dbReference type="OrthoDB" id="10261408at2759"/>